<evidence type="ECO:0000313" key="2">
    <source>
        <dbReference type="Proteomes" id="UP000199501"/>
    </source>
</evidence>
<proteinExistence type="predicted"/>
<dbReference type="PANTHER" id="PTHR13017">
    <property type="entry name" value="5-FORMYLTETRAHYDROFOLATE CYCLO-LIGASE-RELATED"/>
    <property type="match status" value="1"/>
</dbReference>
<organism evidence="1 2">
    <name type="scientific">Actinokineospora iranica</name>
    <dbReference type="NCBI Taxonomy" id="1271860"/>
    <lineage>
        <taxon>Bacteria</taxon>
        <taxon>Bacillati</taxon>
        <taxon>Actinomycetota</taxon>
        <taxon>Actinomycetes</taxon>
        <taxon>Pseudonocardiales</taxon>
        <taxon>Pseudonocardiaceae</taxon>
        <taxon>Actinokineospora</taxon>
    </lineage>
</organism>
<dbReference type="EMBL" id="FMZZ01000003">
    <property type="protein sequence ID" value="SDC59218.1"/>
    <property type="molecule type" value="Genomic_DNA"/>
</dbReference>
<dbReference type="GO" id="GO:0016874">
    <property type="term" value="F:ligase activity"/>
    <property type="evidence" value="ECO:0007669"/>
    <property type="project" value="UniProtKB-KW"/>
</dbReference>
<dbReference type="AlphaFoldDB" id="A0A1G6MUD8"/>
<keyword evidence="2" id="KW-1185">Reference proteome</keyword>
<reference evidence="2" key="1">
    <citation type="submission" date="2016-10" db="EMBL/GenBank/DDBJ databases">
        <authorList>
            <person name="Varghese N."/>
            <person name="Submissions S."/>
        </authorList>
    </citation>
    <scope>NUCLEOTIDE SEQUENCE [LARGE SCALE GENOMIC DNA]</scope>
    <source>
        <strain evidence="2">IBRC-M 10403</strain>
    </source>
</reference>
<dbReference type="SUPFAM" id="SSF100950">
    <property type="entry name" value="NagB/RpiA/CoA transferase-like"/>
    <property type="match status" value="1"/>
</dbReference>
<dbReference type="Proteomes" id="UP000199501">
    <property type="component" value="Unassembled WGS sequence"/>
</dbReference>
<dbReference type="Pfam" id="PF01812">
    <property type="entry name" value="5-FTHF_cyc-lig"/>
    <property type="match status" value="1"/>
</dbReference>
<accession>A0A1G6MUD8</accession>
<dbReference type="PANTHER" id="PTHR13017:SF0">
    <property type="entry name" value="METHENYLTETRAHYDROFOLATE SYNTHASE DOMAIN-CONTAINING PROTEIN"/>
    <property type="match status" value="1"/>
</dbReference>
<keyword evidence="1" id="KW-0436">Ligase</keyword>
<dbReference type="InterPro" id="IPR002698">
    <property type="entry name" value="FTHF_cligase"/>
</dbReference>
<dbReference type="GO" id="GO:0005737">
    <property type="term" value="C:cytoplasm"/>
    <property type="evidence" value="ECO:0007669"/>
    <property type="project" value="TreeGrafter"/>
</dbReference>
<evidence type="ECO:0000313" key="1">
    <source>
        <dbReference type="EMBL" id="SDC59218.1"/>
    </source>
</evidence>
<dbReference type="InterPro" id="IPR024185">
    <property type="entry name" value="FTHF_cligase-like_sf"/>
</dbReference>
<dbReference type="Gene3D" id="3.40.50.10420">
    <property type="entry name" value="NagB/RpiA/CoA transferase-like"/>
    <property type="match status" value="1"/>
</dbReference>
<gene>
    <name evidence="1" type="ORF">SAMN05216174_10336</name>
</gene>
<dbReference type="STRING" id="1271860.SAMN05216174_10336"/>
<name>A0A1G6MUD8_9PSEU</name>
<protein>
    <submittedName>
        <fullName evidence="1">5-formyltetrahydrofolate cyclo-ligase</fullName>
    </submittedName>
</protein>
<dbReference type="InterPro" id="IPR037171">
    <property type="entry name" value="NagB/RpiA_transferase-like"/>
</dbReference>
<sequence length="178" mass="19305">MLKANPDRAQLPVRQLALAQHKFVYMAVPKIATIKPFYALDPATMNPAAVDSKQAKLLAPSVSLDEMQPVDFTVCGSVAVNHHGTRIGKDASYSDIEVALLTEAGLIKPTTTIVTTVHQLHVIDEDLPETEHDFSVDYIATPDETIECGPPRRPTGLVHEHLTAEMVAAIPVLQALLP</sequence>